<accession>A0AAV4U8S3</accession>
<evidence type="ECO:0000256" key="1">
    <source>
        <dbReference type="SAM" id="MobiDB-lite"/>
    </source>
</evidence>
<dbReference type="AlphaFoldDB" id="A0AAV4U8S3"/>
<dbReference type="Proteomes" id="UP001054945">
    <property type="component" value="Unassembled WGS sequence"/>
</dbReference>
<keyword evidence="3" id="KW-1185">Reference proteome</keyword>
<name>A0AAV4U8S3_CAEEX</name>
<protein>
    <submittedName>
        <fullName evidence="2">Uncharacterized protein</fullName>
    </submittedName>
</protein>
<evidence type="ECO:0000313" key="3">
    <source>
        <dbReference type="Proteomes" id="UP001054945"/>
    </source>
</evidence>
<feature type="region of interest" description="Disordered" evidence="1">
    <location>
        <begin position="1"/>
        <end position="23"/>
    </location>
</feature>
<comment type="caution">
    <text evidence="2">The sequence shown here is derived from an EMBL/GenBank/DDBJ whole genome shotgun (WGS) entry which is preliminary data.</text>
</comment>
<gene>
    <name evidence="2" type="ORF">CEXT_163871</name>
</gene>
<organism evidence="2 3">
    <name type="scientific">Caerostris extrusa</name>
    <name type="common">Bark spider</name>
    <name type="synonym">Caerostris bankana</name>
    <dbReference type="NCBI Taxonomy" id="172846"/>
    <lineage>
        <taxon>Eukaryota</taxon>
        <taxon>Metazoa</taxon>
        <taxon>Ecdysozoa</taxon>
        <taxon>Arthropoda</taxon>
        <taxon>Chelicerata</taxon>
        <taxon>Arachnida</taxon>
        <taxon>Araneae</taxon>
        <taxon>Araneomorphae</taxon>
        <taxon>Entelegynae</taxon>
        <taxon>Araneoidea</taxon>
        <taxon>Araneidae</taxon>
        <taxon>Caerostris</taxon>
    </lineage>
</organism>
<reference evidence="2 3" key="1">
    <citation type="submission" date="2021-06" db="EMBL/GenBank/DDBJ databases">
        <title>Caerostris extrusa draft genome.</title>
        <authorList>
            <person name="Kono N."/>
            <person name="Arakawa K."/>
        </authorList>
    </citation>
    <scope>NUCLEOTIDE SEQUENCE [LARGE SCALE GENOMIC DNA]</scope>
</reference>
<sequence length="82" mass="9496">MHRRTDLSQNNVRSSRSRSDSKSFPFFCGERFYRQCGGFAAKGWRAEHHLGGIPKKIDQYIKCMAEDAHLGILSKARRGFYK</sequence>
<evidence type="ECO:0000313" key="2">
    <source>
        <dbReference type="EMBL" id="GIY54121.1"/>
    </source>
</evidence>
<dbReference type="EMBL" id="BPLR01012473">
    <property type="protein sequence ID" value="GIY54121.1"/>
    <property type="molecule type" value="Genomic_DNA"/>
</dbReference>
<proteinExistence type="predicted"/>